<dbReference type="OrthoDB" id="10067843at2759"/>
<evidence type="ECO:0000256" key="1">
    <source>
        <dbReference type="SAM" id="MobiDB-lite"/>
    </source>
</evidence>
<dbReference type="Proteomes" id="UP000291343">
    <property type="component" value="Unassembled WGS sequence"/>
</dbReference>
<evidence type="ECO:0000313" key="3">
    <source>
        <dbReference type="Proteomes" id="UP000291343"/>
    </source>
</evidence>
<comment type="caution">
    <text evidence="2">The sequence shown here is derived from an EMBL/GenBank/DDBJ whole genome shotgun (WGS) entry which is preliminary data.</text>
</comment>
<dbReference type="EMBL" id="QKKF02029828">
    <property type="protein sequence ID" value="RZF34991.1"/>
    <property type="molecule type" value="Genomic_DNA"/>
</dbReference>
<feature type="region of interest" description="Disordered" evidence="1">
    <location>
        <begin position="1"/>
        <end position="40"/>
    </location>
</feature>
<gene>
    <name evidence="2" type="ORF">LSTR_LSTR000564</name>
</gene>
<keyword evidence="3" id="KW-1185">Reference proteome</keyword>
<dbReference type="InterPro" id="IPR028213">
    <property type="entry name" value="PA1"/>
</dbReference>
<dbReference type="STRING" id="195883.A0A482WP80"/>
<protein>
    <submittedName>
        <fullName evidence="2">Uncharacterized protein</fullName>
    </submittedName>
</protein>
<dbReference type="FunCoup" id="A0A482WP80">
    <property type="interactions" value="14"/>
</dbReference>
<name>A0A482WP80_LAOST</name>
<reference evidence="2 3" key="1">
    <citation type="journal article" date="2017" name="Gigascience">
        <title>Genome sequence of the small brown planthopper, Laodelphax striatellus.</title>
        <authorList>
            <person name="Zhu J."/>
            <person name="Jiang F."/>
            <person name="Wang X."/>
            <person name="Yang P."/>
            <person name="Bao Y."/>
            <person name="Zhao W."/>
            <person name="Wang W."/>
            <person name="Lu H."/>
            <person name="Wang Q."/>
            <person name="Cui N."/>
            <person name="Li J."/>
            <person name="Chen X."/>
            <person name="Luo L."/>
            <person name="Yu J."/>
            <person name="Kang L."/>
            <person name="Cui F."/>
        </authorList>
    </citation>
    <scope>NUCLEOTIDE SEQUENCE [LARGE SCALE GENOMIC DNA]</scope>
    <source>
        <strain evidence="2">Lst14</strain>
    </source>
</reference>
<evidence type="ECO:0000313" key="2">
    <source>
        <dbReference type="EMBL" id="RZF34991.1"/>
    </source>
</evidence>
<dbReference type="InParanoid" id="A0A482WP80"/>
<feature type="compositionally biased region" description="Basic and acidic residues" evidence="1">
    <location>
        <begin position="10"/>
        <end position="19"/>
    </location>
</feature>
<sequence>MGSESIVRAESNESEVHTFDEEDGWQKGFTLQDNGQYEPDPEVMYRRLMELESKGYCELQWQCPGRRPPTPQDTDEKSEDTENTAGEVKEEDNSDFEFKDEMSQLKLPVHPVDESPGARGSAKKKSSLDAIHFHLYRV</sequence>
<organism evidence="2 3">
    <name type="scientific">Laodelphax striatellus</name>
    <name type="common">Small brown planthopper</name>
    <name type="synonym">Delphax striatella</name>
    <dbReference type="NCBI Taxonomy" id="195883"/>
    <lineage>
        <taxon>Eukaryota</taxon>
        <taxon>Metazoa</taxon>
        <taxon>Ecdysozoa</taxon>
        <taxon>Arthropoda</taxon>
        <taxon>Hexapoda</taxon>
        <taxon>Insecta</taxon>
        <taxon>Pterygota</taxon>
        <taxon>Neoptera</taxon>
        <taxon>Paraneoptera</taxon>
        <taxon>Hemiptera</taxon>
        <taxon>Auchenorrhyncha</taxon>
        <taxon>Fulgoroidea</taxon>
        <taxon>Delphacidae</taxon>
        <taxon>Criomorphinae</taxon>
        <taxon>Laodelphax</taxon>
    </lineage>
</organism>
<dbReference type="Pfam" id="PF15364">
    <property type="entry name" value="PAXIP1_C"/>
    <property type="match status" value="1"/>
</dbReference>
<feature type="region of interest" description="Disordered" evidence="1">
    <location>
        <begin position="62"/>
        <end position="126"/>
    </location>
</feature>
<proteinExistence type="predicted"/>
<accession>A0A482WP80</accession>
<dbReference type="AlphaFoldDB" id="A0A482WP80"/>